<gene>
    <name evidence="2" type="ORF">DV711_02930</name>
</gene>
<comment type="caution">
    <text evidence="2">The sequence shown here is derived from an EMBL/GenBank/DDBJ whole genome shotgun (WGS) entry which is preliminary data.</text>
</comment>
<dbReference type="AlphaFoldDB" id="A0A369WU27"/>
<dbReference type="RefSeq" id="WP_114694146.1">
    <property type="nucleotide sequence ID" value="NZ_QQOH01000001.1"/>
</dbReference>
<feature type="domain" description="Hemerythrin-like" evidence="1">
    <location>
        <begin position="4"/>
        <end position="125"/>
    </location>
</feature>
<sequence length="143" mass="16324">MTSISEFMTSDHRRCDEFFNQAEEAVSQGKWDEAQQGWSEFQQAIEHHFSMEEQVLFPAFEQATGSTAGPTSVMRMEHDQMRQLFAQVGQALGAKDADTLLGASETLMILMQQHNMKEEQILYPMSMRALPDPDNTLNEMQQC</sequence>
<organism evidence="2 3">
    <name type="scientific">Motiliproteus coralliicola</name>
    <dbReference type="NCBI Taxonomy" id="2283196"/>
    <lineage>
        <taxon>Bacteria</taxon>
        <taxon>Pseudomonadati</taxon>
        <taxon>Pseudomonadota</taxon>
        <taxon>Gammaproteobacteria</taxon>
        <taxon>Oceanospirillales</taxon>
        <taxon>Oceanospirillaceae</taxon>
        <taxon>Motiliproteus</taxon>
    </lineage>
</organism>
<dbReference type="PANTHER" id="PTHR39966:SF3">
    <property type="entry name" value="DUF438 DOMAIN-CONTAINING PROTEIN"/>
    <property type="match status" value="1"/>
</dbReference>
<accession>A0A369WU27</accession>
<reference evidence="2 3" key="1">
    <citation type="submission" date="2018-07" db="EMBL/GenBank/DDBJ databases">
        <title>Motiliproteus coralliicola sp. nov., a bacterium isolated from Coral.</title>
        <authorList>
            <person name="Wang G."/>
        </authorList>
    </citation>
    <scope>NUCLEOTIDE SEQUENCE [LARGE SCALE GENOMIC DNA]</scope>
    <source>
        <strain evidence="2 3">C34</strain>
    </source>
</reference>
<dbReference type="Gene3D" id="1.20.120.520">
    <property type="entry name" value="nmb1532 protein domain like"/>
    <property type="match status" value="1"/>
</dbReference>
<dbReference type="OrthoDB" id="9792554at2"/>
<evidence type="ECO:0000313" key="3">
    <source>
        <dbReference type="Proteomes" id="UP000253769"/>
    </source>
</evidence>
<dbReference type="Proteomes" id="UP000253769">
    <property type="component" value="Unassembled WGS sequence"/>
</dbReference>
<protein>
    <submittedName>
        <fullName evidence="2">Hemerythrin domain-containing protein</fullName>
    </submittedName>
</protein>
<dbReference type="GO" id="GO:0005886">
    <property type="term" value="C:plasma membrane"/>
    <property type="evidence" value="ECO:0007669"/>
    <property type="project" value="TreeGrafter"/>
</dbReference>
<dbReference type="InterPro" id="IPR012312">
    <property type="entry name" value="Hemerythrin-like"/>
</dbReference>
<dbReference type="CDD" id="cd12108">
    <property type="entry name" value="Hr-like"/>
    <property type="match status" value="1"/>
</dbReference>
<dbReference type="Pfam" id="PF01814">
    <property type="entry name" value="Hemerythrin"/>
    <property type="match status" value="1"/>
</dbReference>
<dbReference type="EMBL" id="QQOH01000001">
    <property type="protein sequence ID" value="RDE24559.1"/>
    <property type="molecule type" value="Genomic_DNA"/>
</dbReference>
<dbReference type="PANTHER" id="PTHR39966">
    <property type="entry name" value="BLL2471 PROTEIN-RELATED"/>
    <property type="match status" value="1"/>
</dbReference>
<keyword evidence="3" id="KW-1185">Reference proteome</keyword>
<evidence type="ECO:0000313" key="2">
    <source>
        <dbReference type="EMBL" id="RDE24559.1"/>
    </source>
</evidence>
<name>A0A369WU27_9GAMM</name>
<proteinExistence type="predicted"/>
<evidence type="ECO:0000259" key="1">
    <source>
        <dbReference type="Pfam" id="PF01814"/>
    </source>
</evidence>